<evidence type="ECO:0000313" key="2">
    <source>
        <dbReference type="EMBL" id="QMV43050.1"/>
    </source>
</evidence>
<keyword evidence="1" id="KW-0472">Membrane</keyword>
<keyword evidence="1" id="KW-1133">Transmembrane helix</keyword>
<name>A0A7G5C1G6_9BACL</name>
<dbReference type="RefSeq" id="WP_182299282.1">
    <property type="nucleotide sequence ID" value="NZ_CP041969.1"/>
</dbReference>
<dbReference type="Proteomes" id="UP000515679">
    <property type="component" value="Chromosome"/>
</dbReference>
<dbReference type="EMBL" id="CP041969">
    <property type="protein sequence ID" value="QMV43050.1"/>
    <property type="molecule type" value="Genomic_DNA"/>
</dbReference>
<feature type="transmembrane region" description="Helical" evidence="1">
    <location>
        <begin position="15"/>
        <end position="34"/>
    </location>
</feature>
<organism evidence="2 3">
    <name type="scientific">Cohnella cholangitidis</name>
    <dbReference type="NCBI Taxonomy" id="2598458"/>
    <lineage>
        <taxon>Bacteria</taxon>
        <taxon>Bacillati</taxon>
        <taxon>Bacillota</taxon>
        <taxon>Bacilli</taxon>
        <taxon>Bacillales</taxon>
        <taxon>Paenibacillaceae</taxon>
        <taxon>Cohnella</taxon>
    </lineage>
</organism>
<evidence type="ECO:0000256" key="1">
    <source>
        <dbReference type="SAM" id="Phobius"/>
    </source>
</evidence>
<keyword evidence="3" id="KW-1185">Reference proteome</keyword>
<dbReference type="AlphaFoldDB" id="A0A7G5C1G6"/>
<sequence>MNKKTNVQENGLKDFIAGAAILILAGIWLAFVIWSADKAPVPAHSELPNSINASEITEDNGGAAVARRIIVYSTGVAEEEGDAAAGGTDLSSAG</sequence>
<dbReference type="KEGG" id="cchl:FPL14_19070"/>
<reference evidence="2 3" key="1">
    <citation type="submission" date="2019-07" db="EMBL/GenBank/DDBJ databases">
        <authorList>
            <person name="Kim J.K."/>
            <person name="Cheong H.-M."/>
            <person name="Choi Y."/>
            <person name="Hwang K.J."/>
            <person name="Lee S."/>
            <person name="Choi C."/>
        </authorList>
    </citation>
    <scope>NUCLEOTIDE SEQUENCE [LARGE SCALE GENOMIC DNA]</scope>
    <source>
        <strain evidence="2 3">KS 22</strain>
    </source>
</reference>
<accession>A0A7G5C1G6</accession>
<gene>
    <name evidence="2" type="ORF">FPL14_19070</name>
</gene>
<protein>
    <submittedName>
        <fullName evidence="2">Uncharacterized protein</fullName>
    </submittedName>
</protein>
<keyword evidence="1" id="KW-0812">Transmembrane</keyword>
<proteinExistence type="predicted"/>
<evidence type="ECO:0000313" key="3">
    <source>
        <dbReference type="Proteomes" id="UP000515679"/>
    </source>
</evidence>